<gene>
    <name evidence="1" type="primary">exsY</name>
    <name evidence="1" type="ORF">GCM10009001_21490</name>
</gene>
<name>A0ABN1G595_9BACI</name>
<protein>
    <submittedName>
        <fullName evidence="1">Exosporium assembly protein ExsY</fullName>
    </submittedName>
</protein>
<keyword evidence="2" id="KW-1185">Reference proteome</keyword>
<evidence type="ECO:0000313" key="1">
    <source>
        <dbReference type="EMBL" id="GAA0604054.1"/>
    </source>
</evidence>
<dbReference type="Pfam" id="PF10612">
    <property type="entry name" value="Spore-coat_CotZ"/>
    <property type="match status" value="1"/>
</dbReference>
<proteinExistence type="predicted"/>
<sequence length="188" mass="20824">MSCYKNRRMHEQKHSYNDCVCDVVRKIVEAQDEVEENGCCGSCDSAVQQLRKGRPNNGPVNTTVPFILYCAGDCEPFFGSGVFKSPGYYNREAFYGCVESPIFRAKQFVRGSNCCVKLELLLPVTDCEIIMTKVEDCNSAISHYFPADDPVTGFQATGICITVDLNNFTGITCLDPITPIPVNDFVVS</sequence>
<comment type="caution">
    <text evidence="1">The sequence shown here is derived from an EMBL/GenBank/DDBJ whole genome shotgun (WGS) entry which is preliminary data.</text>
</comment>
<evidence type="ECO:0000313" key="2">
    <source>
        <dbReference type="Proteomes" id="UP001500866"/>
    </source>
</evidence>
<accession>A0ABN1G595</accession>
<organism evidence="1 2">
    <name type="scientific">Virgibacillus siamensis</name>
    <dbReference type="NCBI Taxonomy" id="480071"/>
    <lineage>
        <taxon>Bacteria</taxon>
        <taxon>Bacillati</taxon>
        <taxon>Bacillota</taxon>
        <taxon>Bacilli</taxon>
        <taxon>Bacillales</taxon>
        <taxon>Bacillaceae</taxon>
        <taxon>Virgibacillus</taxon>
    </lineage>
</organism>
<dbReference type="EMBL" id="BAAADS010000015">
    <property type="protein sequence ID" value="GAA0604054.1"/>
    <property type="molecule type" value="Genomic_DNA"/>
</dbReference>
<dbReference type="Proteomes" id="UP001500866">
    <property type="component" value="Unassembled WGS sequence"/>
</dbReference>
<dbReference type="RefSeq" id="WP_343812905.1">
    <property type="nucleotide sequence ID" value="NZ_BAAADS010000015.1"/>
</dbReference>
<dbReference type="InterPro" id="IPR019593">
    <property type="entry name" value="Spore_coat_protein_Z/Y"/>
</dbReference>
<reference evidence="1 2" key="1">
    <citation type="journal article" date="2019" name="Int. J. Syst. Evol. Microbiol.">
        <title>The Global Catalogue of Microorganisms (GCM) 10K type strain sequencing project: providing services to taxonomists for standard genome sequencing and annotation.</title>
        <authorList>
            <consortium name="The Broad Institute Genomics Platform"/>
            <consortium name="The Broad Institute Genome Sequencing Center for Infectious Disease"/>
            <person name="Wu L."/>
            <person name="Ma J."/>
        </authorList>
    </citation>
    <scope>NUCLEOTIDE SEQUENCE [LARGE SCALE GENOMIC DNA]</scope>
    <source>
        <strain evidence="1 2">JCM 15395</strain>
    </source>
</reference>